<dbReference type="GeneID" id="20525207"/>
<dbReference type="GO" id="GO:0005737">
    <property type="term" value="C:cytoplasm"/>
    <property type="evidence" value="ECO:0007669"/>
    <property type="project" value="InterPro"/>
</dbReference>
<evidence type="ECO:0000256" key="4">
    <source>
        <dbReference type="ARBA" id="ARBA00023136"/>
    </source>
</evidence>
<reference evidence="8" key="1">
    <citation type="submission" date="2013-04" db="EMBL/GenBank/DDBJ databases">
        <title>The Genome Sequence of Fonticula alba ATCC 38817.</title>
        <authorList>
            <consortium name="The Broad Institute Genomics Platform"/>
            <person name="Russ C."/>
            <person name="Cuomo C."/>
            <person name="Burger G."/>
            <person name="Gray M.W."/>
            <person name="Holland P.W.H."/>
            <person name="King N."/>
            <person name="Lang F.B.F."/>
            <person name="Roger A.J."/>
            <person name="Ruiz-Trillo I."/>
            <person name="Brown M."/>
            <person name="Walker B."/>
            <person name="Young S."/>
            <person name="Zeng Q."/>
            <person name="Gargeya S."/>
            <person name="Fitzgerald M."/>
            <person name="Haas B."/>
            <person name="Abouelleil A."/>
            <person name="Allen A.W."/>
            <person name="Alvarado L."/>
            <person name="Arachchi H.M."/>
            <person name="Berlin A.M."/>
            <person name="Chapman S.B."/>
            <person name="Gainer-Dewar J."/>
            <person name="Goldberg J."/>
            <person name="Griggs A."/>
            <person name="Gujja S."/>
            <person name="Hansen M."/>
            <person name="Howarth C."/>
            <person name="Imamovic A."/>
            <person name="Ireland A."/>
            <person name="Larimer J."/>
            <person name="McCowan C."/>
            <person name="Murphy C."/>
            <person name="Pearson M."/>
            <person name="Poon T.W."/>
            <person name="Priest M."/>
            <person name="Roberts A."/>
            <person name="Saif S."/>
            <person name="Shea T."/>
            <person name="Sisk P."/>
            <person name="Sykes S."/>
            <person name="Wortman J."/>
            <person name="Nusbaum C."/>
            <person name="Birren B."/>
        </authorList>
    </citation>
    <scope>NUCLEOTIDE SEQUENCE [LARGE SCALE GENOMIC DNA]</scope>
    <source>
        <strain evidence="8">ATCC 38817</strain>
    </source>
</reference>
<dbReference type="PROSITE" id="PS50002">
    <property type="entry name" value="SH3"/>
    <property type="match status" value="1"/>
</dbReference>
<feature type="domain" description="SH3" evidence="7">
    <location>
        <begin position="395"/>
        <end position="455"/>
    </location>
</feature>
<organism evidence="8">
    <name type="scientific">Fonticula alba</name>
    <name type="common">Slime mold</name>
    <dbReference type="NCBI Taxonomy" id="691883"/>
    <lineage>
        <taxon>Eukaryota</taxon>
        <taxon>Rotosphaerida</taxon>
        <taxon>Fonticulaceae</taxon>
        <taxon>Fonticula</taxon>
    </lineage>
</organism>
<dbReference type="Gene3D" id="1.20.1270.60">
    <property type="entry name" value="Arfaptin homology (AH) domain/BAR domain"/>
    <property type="match status" value="1"/>
</dbReference>
<dbReference type="PANTHER" id="PTHR14167">
    <property type="entry name" value="SH3 DOMAIN-CONTAINING"/>
    <property type="match status" value="1"/>
</dbReference>
<gene>
    <name evidence="8" type="ORF">H696_00482</name>
</gene>
<dbReference type="eggNOG" id="KOG4225">
    <property type="taxonomic scope" value="Eukaryota"/>
</dbReference>
<feature type="compositionally biased region" description="Low complexity" evidence="6">
    <location>
        <begin position="120"/>
        <end position="133"/>
    </location>
</feature>
<evidence type="ECO:0000313" key="9">
    <source>
        <dbReference type="Proteomes" id="UP000030693"/>
    </source>
</evidence>
<dbReference type="Proteomes" id="UP000030693">
    <property type="component" value="Unassembled WGS sequence"/>
</dbReference>
<sequence length="455" mass="49718">MQRFDKKFGQLRQWTAEKAGKAVATTVDDEFSALDRSVDSKKEALEKLTDGIKPLLPQIIRPDMVLMPGTMAAHSAHVSAFQTAALAMLRAAVALEATPPPMFASAEDEVVSSDLKRSASRSSRMSSQASTTSFALPPAQSAAEGASDEATPSLSESGGAPSIRSYDDDDEDEGYAQRLKEAQNSDNSVDSAAYNRFATALRMCSVALENCGSHSMDLENTIHRCLYQQLDTELSQDIRDWAKIKGKLESRRLDSDAKHHRFSKTAASSSKYAEAEREHIDARNKYNQTLDDARTMMRFLVADRSQGNVADIHQFASAMHTFFLNSTIAWRDALQSLEDLEPSLPKTDLTTNPFEGANNANNFGGSPSTGTCQCGGASGAASNEPPFASVEDPNAPTLKVRALYAFEPESSDELPLARGDIIKVLRRVDTHWWIGERESDSRIGLFPVPFVEPVK</sequence>
<evidence type="ECO:0000256" key="6">
    <source>
        <dbReference type="SAM" id="MobiDB-lite"/>
    </source>
</evidence>
<evidence type="ECO:0000256" key="5">
    <source>
        <dbReference type="PROSITE-ProRule" id="PRU00192"/>
    </source>
</evidence>
<dbReference type="SMART" id="SM00326">
    <property type="entry name" value="SH3"/>
    <property type="match status" value="1"/>
</dbReference>
<dbReference type="InterPro" id="IPR050384">
    <property type="entry name" value="Endophilin_SH3RF"/>
</dbReference>
<dbReference type="SUPFAM" id="SSF103657">
    <property type="entry name" value="BAR/IMD domain-like"/>
    <property type="match status" value="1"/>
</dbReference>
<dbReference type="InterPro" id="IPR001452">
    <property type="entry name" value="SH3_domain"/>
</dbReference>
<dbReference type="PANTHER" id="PTHR14167:SF81">
    <property type="entry name" value="ENDOPHILIN-A"/>
    <property type="match status" value="1"/>
</dbReference>
<dbReference type="CDD" id="cd07307">
    <property type="entry name" value="BAR"/>
    <property type="match status" value="1"/>
</dbReference>
<comment type="subcellular location">
    <subcellularLocation>
        <location evidence="1">Membrane</location>
        <topology evidence="1">Peripheral membrane protein</topology>
    </subcellularLocation>
</comment>
<feature type="region of interest" description="Disordered" evidence="6">
    <location>
        <begin position="255"/>
        <end position="275"/>
    </location>
</feature>
<dbReference type="Pfam" id="PF00018">
    <property type="entry name" value="SH3_1"/>
    <property type="match status" value="1"/>
</dbReference>
<keyword evidence="4" id="KW-0472">Membrane</keyword>
<feature type="region of interest" description="Disordered" evidence="6">
    <location>
        <begin position="115"/>
        <end position="174"/>
    </location>
</feature>
<dbReference type="InterPro" id="IPR036028">
    <property type="entry name" value="SH3-like_dom_sf"/>
</dbReference>
<dbReference type="STRING" id="691883.A0A058ZHF4"/>
<evidence type="ECO:0000313" key="8">
    <source>
        <dbReference type="EMBL" id="KCV72912.1"/>
    </source>
</evidence>
<dbReference type="Pfam" id="PF03114">
    <property type="entry name" value="BAR"/>
    <property type="match status" value="1"/>
</dbReference>
<name>A0A058ZHF4_FONAL</name>
<evidence type="ECO:0000256" key="2">
    <source>
        <dbReference type="ARBA" id="ARBA00022443"/>
    </source>
</evidence>
<dbReference type="PRINTS" id="PR00452">
    <property type="entry name" value="SH3DOMAIN"/>
</dbReference>
<dbReference type="OrthoDB" id="10255964at2759"/>
<keyword evidence="2 5" id="KW-0728">SH3 domain</keyword>
<dbReference type="AlphaFoldDB" id="A0A058ZHF4"/>
<keyword evidence="3" id="KW-0175">Coiled coil</keyword>
<evidence type="ECO:0000256" key="3">
    <source>
        <dbReference type="ARBA" id="ARBA00023054"/>
    </source>
</evidence>
<protein>
    <recommendedName>
        <fullName evidence="7">SH3 domain-containing protein</fullName>
    </recommendedName>
</protein>
<dbReference type="Gene3D" id="2.30.30.40">
    <property type="entry name" value="SH3 Domains"/>
    <property type="match status" value="1"/>
</dbReference>
<dbReference type="SUPFAM" id="SSF50044">
    <property type="entry name" value="SH3-domain"/>
    <property type="match status" value="1"/>
</dbReference>
<dbReference type="InterPro" id="IPR004148">
    <property type="entry name" value="BAR_dom"/>
</dbReference>
<keyword evidence="9" id="KW-1185">Reference proteome</keyword>
<evidence type="ECO:0000256" key="1">
    <source>
        <dbReference type="ARBA" id="ARBA00004170"/>
    </source>
</evidence>
<proteinExistence type="predicted"/>
<dbReference type="RefSeq" id="XP_009492613.1">
    <property type="nucleotide sequence ID" value="XM_009494338.1"/>
</dbReference>
<dbReference type="InterPro" id="IPR027267">
    <property type="entry name" value="AH/BAR_dom_sf"/>
</dbReference>
<evidence type="ECO:0000259" key="7">
    <source>
        <dbReference type="PROSITE" id="PS50002"/>
    </source>
</evidence>
<accession>A0A058ZHF4</accession>
<dbReference type="EMBL" id="KB932201">
    <property type="protein sequence ID" value="KCV72912.1"/>
    <property type="molecule type" value="Genomic_DNA"/>
</dbReference>